<evidence type="ECO:0000313" key="3">
    <source>
        <dbReference type="EMBL" id="MFC4565138.1"/>
    </source>
</evidence>
<feature type="region of interest" description="Disordered" evidence="1">
    <location>
        <begin position="1"/>
        <end position="20"/>
    </location>
</feature>
<proteinExistence type="predicted"/>
<dbReference type="Proteomes" id="UP001595923">
    <property type="component" value="Unassembled WGS sequence"/>
</dbReference>
<dbReference type="InterPro" id="IPR012551">
    <property type="entry name" value="DUF1707_SHOCT-like"/>
</dbReference>
<feature type="domain" description="DUF1707" evidence="2">
    <location>
        <begin position="15"/>
        <end position="67"/>
    </location>
</feature>
<accession>A0ABV9E689</accession>
<sequence length="210" mass="21440">MNDTAPPDRTAAPALRASDADRDRVAELLAGALTDGRLTQDEHTERLESAYAAKTLAELAELTADLQQGTPAGAASASLPGDHELRATGTGHENIVAVLGTASRSGRWLVEPRTNASILCGSVELDLRKALLSQREVVLQCAVILGSLSVVVPPGVRVVDRSSAILAATDLSKVDGTGADASGAPTVSIRGVSILGSIDVRTADISTGGA</sequence>
<dbReference type="EMBL" id="JBHSFQ010000032">
    <property type="protein sequence ID" value="MFC4565138.1"/>
    <property type="molecule type" value="Genomic_DNA"/>
</dbReference>
<evidence type="ECO:0000259" key="2">
    <source>
        <dbReference type="Pfam" id="PF08044"/>
    </source>
</evidence>
<comment type="caution">
    <text evidence="3">The sequence shown here is derived from an EMBL/GenBank/DDBJ whole genome shotgun (WGS) entry which is preliminary data.</text>
</comment>
<feature type="compositionally biased region" description="Low complexity" evidence="1">
    <location>
        <begin position="1"/>
        <end position="17"/>
    </location>
</feature>
<evidence type="ECO:0000256" key="1">
    <source>
        <dbReference type="SAM" id="MobiDB-lite"/>
    </source>
</evidence>
<gene>
    <name evidence="3" type="ORF">ACFO4E_25050</name>
</gene>
<dbReference type="RefSeq" id="WP_378578834.1">
    <property type="nucleotide sequence ID" value="NZ_JBHSFQ010000032.1"/>
</dbReference>
<keyword evidence="4" id="KW-1185">Reference proteome</keyword>
<organism evidence="3 4">
    <name type="scientific">Nocardiopsis mangrovi</name>
    <dbReference type="NCBI Taxonomy" id="1179818"/>
    <lineage>
        <taxon>Bacteria</taxon>
        <taxon>Bacillati</taxon>
        <taxon>Actinomycetota</taxon>
        <taxon>Actinomycetes</taxon>
        <taxon>Streptosporangiales</taxon>
        <taxon>Nocardiopsidaceae</taxon>
        <taxon>Nocardiopsis</taxon>
    </lineage>
</organism>
<name>A0ABV9E689_9ACTN</name>
<dbReference type="PANTHER" id="PTHR40763:SF4">
    <property type="entry name" value="DUF1707 DOMAIN-CONTAINING PROTEIN"/>
    <property type="match status" value="1"/>
</dbReference>
<evidence type="ECO:0000313" key="4">
    <source>
        <dbReference type="Proteomes" id="UP001595923"/>
    </source>
</evidence>
<reference evidence="4" key="1">
    <citation type="journal article" date="2019" name="Int. J. Syst. Evol. Microbiol.">
        <title>The Global Catalogue of Microorganisms (GCM) 10K type strain sequencing project: providing services to taxonomists for standard genome sequencing and annotation.</title>
        <authorList>
            <consortium name="The Broad Institute Genomics Platform"/>
            <consortium name="The Broad Institute Genome Sequencing Center for Infectious Disease"/>
            <person name="Wu L."/>
            <person name="Ma J."/>
        </authorList>
    </citation>
    <scope>NUCLEOTIDE SEQUENCE [LARGE SCALE GENOMIC DNA]</scope>
    <source>
        <strain evidence="4">XZYJ18</strain>
    </source>
</reference>
<protein>
    <submittedName>
        <fullName evidence="3">DUF1707 domain-containing protein</fullName>
    </submittedName>
</protein>
<dbReference type="PANTHER" id="PTHR40763">
    <property type="entry name" value="MEMBRANE PROTEIN-RELATED"/>
    <property type="match status" value="1"/>
</dbReference>
<dbReference type="Pfam" id="PF08044">
    <property type="entry name" value="DUF1707"/>
    <property type="match status" value="1"/>
</dbReference>